<proteinExistence type="predicted"/>
<keyword evidence="1" id="KW-0732">Signal</keyword>
<organism evidence="2 3">
    <name type="scientific">Colletotrichum phormii</name>
    <dbReference type="NCBI Taxonomy" id="359342"/>
    <lineage>
        <taxon>Eukaryota</taxon>
        <taxon>Fungi</taxon>
        <taxon>Dikarya</taxon>
        <taxon>Ascomycota</taxon>
        <taxon>Pezizomycotina</taxon>
        <taxon>Sordariomycetes</taxon>
        <taxon>Hypocreomycetidae</taxon>
        <taxon>Glomerellales</taxon>
        <taxon>Glomerellaceae</taxon>
        <taxon>Colletotrichum</taxon>
        <taxon>Colletotrichum acutatum species complex</taxon>
    </lineage>
</organism>
<dbReference type="AlphaFoldDB" id="A0AAJ0EIW6"/>
<evidence type="ECO:0000256" key="1">
    <source>
        <dbReference type="SAM" id="SignalP"/>
    </source>
</evidence>
<dbReference type="Proteomes" id="UP001243989">
    <property type="component" value="Unassembled WGS sequence"/>
</dbReference>
<feature type="chain" id="PRO_5042469854" description="Secreted protein" evidence="1">
    <location>
        <begin position="19"/>
        <end position="117"/>
    </location>
</feature>
<protein>
    <recommendedName>
        <fullName evidence="4">Secreted protein</fullName>
    </recommendedName>
</protein>
<dbReference type="RefSeq" id="XP_060449430.1">
    <property type="nucleotide sequence ID" value="XM_060581631.1"/>
</dbReference>
<name>A0AAJ0EIW6_9PEZI</name>
<accession>A0AAJ0EIW6</accession>
<dbReference type="GeneID" id="85466493"/>
<evidence type="ECO:0000313" key="3">
    <source>
        <dbReference type="Proteomes" id="UP001243989"/>
    </source>
</evidence>
<reference evidence="2" key="1">
    <citation type="submission" date="2021-06" db="EMBL/GenBank/DDBJ databases">
        <title>Comparative genomics, transcriptomics and evolutionary studies reveal genomic signatures of adaptation to plant cell wall in hemibiotrophic fungi.</title>
        <authorList>
            <consortium name="DOE Joint Genome Institute"/>
            <person name="Baroncelli R."/>
            <person name="Diaz J.F."/>
            <person name="Benocci T."/>
            <person name="Peng M."/>
            <person name="Battaglia E."/>
            <person name="Haridas S."/>
            <person name="Andreopoulos W."/>
            <person name="Labutti K."/>
            <person name="Pangilinan J."/>
            <person name="Floch G.L."/>
            <person name="Makela M.R."/>
            <person name="Henrissat B."/>
            <person name="Grigoriev I.V."/>
            <person name="Crouch J.A."/>
            <person name="De Vries R.P."/>
            <person name="Sukno S.A."/>
            <person name="Thon M.R."/>
        </authorList>
    </citation>
    <scope>NUCLEOTIDE SEQUENCE</scope>
    <source>
        <strain evidence="2">CBS 102054</strain>
    </source>
</reference>
<comment type="caution">
    <text evidence="2">The sequence shown here is derived from an EMBL/GenBank/DDBJ whole genome shotgun (WGS) entry which is preliminary data.</text>
</comment>
<gene>
    <name evidence="2" type="ORF">BDP81DRAFT_123385</name>
</gene>
<evidence type="ECO:0008006" key="4">
    <source>
        <dbReference type="Google" id="ProtNLM"/>
    </source>
</evidence>
<dbReference type="EMBL" id="JAHMHQ010000003">
    <property type="protein sequence ID" value="KAK1640823.1"/>
    <property type="molecule type" value="Genomic_DNA"/>
</dbReference>
<sequence>MWWYYMLMLCVTPAPRSCTQGIRRVVCLLMVIEGMILQVVDVRDFRRCGKMSGDISKVIPPCLVDLVPANLAVFLKFFAFSSSSLVPWCSCWWRLGSALESDGQGYRLVGLLDRCLI</sequence>
<keyword evidence="3" id="KW-1185">Reference proteome</keyword>
<evidence type="ECO:0000313" key="2">
    <source>
        <dbReference type="EMBL" id="KAK1640823.1"/>
    </source>
</evidence>
<feature type="signal peptide" evidence="1">
    <location>
        <begin position="1"/>
        <end position="18"/>
    </location>
</feature>